<dbReference type="Pfam" id="PF02985">
    <property type="entry name" value="HEAT"/>
    <property type="match status" value="1"/>
</dbReference>
<dbReference type="eggNOG" id="ENOG502R10F">
    <property type="taxonomic scope" value="Eukaryota"/>
</dbReference>
<protein>
    <recommendedName>
        <fullName evidence="4">Dynein axonemal assembly factor 5 TPR repeats domain-containing protein</fullName>
    </recommendedName>
</protein>
<name>B8C6M6_THAPS</name>
<dbReference type="InterPro" id="IPR011989">
    <property type="entry name" value="ARM-like"/>
</dbReference>
<reference evidence="5 6" key="1">
    <citation type="journal article" date="2004" name="Science">
        <title>The genome of the diatom Thalassiosira pseudonana: ecology, evolution, and metabolism.</title>
        <authorList>
            <person name="Armbrust E.V."/>
            <person name="Berges J.A."/>
            <person name="Bowler C."/>
            <person name="Green B.R."/>
            <person name="Martinez D."/>
            <person name="Putnam N.H."/>
            <person name="Zhou S."/>
            <person name="Allen A.E."/>
            <person name="Apt K.E."/>
            <person name="Bechner M."/>
            <person name="Brzezinski M.A."/>
            <person name="Chaal B.K."/>
            <person name="Chiovitti A."/>
            <person name="Davis A.K."/>
            <person name="Demarest M.S."/>
            <person name="Detter J.C."/>
            <person name="Glavina T."/>
            <person name="Goodstein D."/>
            <person name="Hadi M.Z."/>
            <person name="Hellsten U."/>
            <person name="Hildebrand M."/>
            <person name="Jenkins B.D."/>
            <person name="Jurka J."/>
            <person name="Kapitonov V.V."/>
            <person name="Kroger N."/>
            <person name="Lau W.W."/>
            <person name="Lane T.W."/>
            <person name="Larimer F.W."/>
            <person name="Lippmeier J.C."/>
            <person name="Lucas S."/>
            <person name="Medina M."/>
            <person name="Montsant A."/>
            <person name="Obornik M."/>
            <person name="Parker M.S."/>
            <person name="Palenik B."/>
            <person name="Pazour G.J."/>
            <person name="Richardson P.M."/>
            <person name="Rynearson T.A."/>
            <person name="Saito M.A."/>
            <person name="Schwartz D.C."/>
            <person name="Thamatrakoln K."/>
            <person name="Valentin K."/>
            <person name="Vardi A."/>
            <person name="Wilkerson F.P."/>
            <person name="Rokhsar D.S."/>
        </authorList>
    </citation>
    <scope>NUCLEOTIDE SEQUENCE [LARGE SCALE GENOMIC DNA]</scope>
    <source>
        <strain evidence="5 6">CCMP1335</strain>
    </source>
</reference>
<dbReference type="Gene3D" id="1.25.10.10">
    <property type="entry name" value="Leucine-rich Repeat Variant"/>
    <property type="match status" value="2"/>
</dbReference>
<dbReference type="InterPro" id="IPR016024">
    <property type="entry name" value="ARM-type_fold"/>
</dbReference>
<dbReference type="OMA" id="FRHRHAK"/>
<sequence>MTQPFDDETVLYKASLLVDELAQALSSDNVASGRRACTRVLNQWKKEISPSISQEESVALILNSVVAAGGGGDVAADVSAIKGSGGDTLVPEATISTLLSIIDNDDEFSTEGHREMSVEIIRGLIRSAFGAIDDIFDDDDKTITNNNNGNLIQTATNERSNSLVSTMIQLFHDCSFTFQKRMRRGTANHSNHGFHSSTKGTTLEPMESSEDIRLLLVDLMVDLGDCMVAAMKGEKTLGENNVLLIESTSITCQTLAKSALLDPYPDVQRASCSLIETLAQLCPSAIQMNSSSLLVPLTGQQQVVGATGEANTNVSSLSKQSLFRHRHAKTRCKAVYASVAIALCCARGNGEKHQQGSTLDGADKSDIVEASRHAIQTTLRLSTNERGGNSFSMRLLLEDVILPGWEDLIKLDQSASVRFAVLESLGKVARVLRWDYSPAKHDSMAALVETKTLALFLYGLSDGNATQVQTAAIQQLSTCHRVENNTSTDVPWDVLADYFLPTIDTVLASCSNNWTTCKSKVRALEALKILVSLSIPLSETMVTPAEVELSEGMIQPIVEVLTAAILSEEKEVLDATLTDCRIIGSSNRCSELVLNILSKCLSEQNESSCTIVEMDVEDVSPGESQSTFKETTTLMFSSPRQMTAVALLLDGMMKGFLSNEEATLVIRGVDPNVQLHDPSWFASSHTPSSVVGTLFCHPTITNNVATHSSLAWALLDACFSFVKCVRQSSGSDWMLRDDIVVDVLVSIANLLGCPDEYGLSHHASIVLSELSSCCKGIDHGSSPMDVYFRQVLSRILSPAPPFPWKQSDPAFLATNALLRASKGSTIRDNFDLVATFFIYHLSTKKHLEEDSSGGKQGVEDVSNALLAKDELTEEYSLRISLMSLLQTILSDGSFTDNSSTIVASPFSTNFTTDVLLSLVLPNLVWRASGLASALRKLSAATLFSLLSNHGKFSKTNGRSGSSGESPLMNQETLIHLIPILHSSLEDTESTTRELSCVCLFLILDQISTDTFNDILETETRIVETLYPRLLGLLDDSHNPVRMASCKTLSQFLTLAHSCIGSSKKECCLGMSSLNDITSTLMVQLDDPDAEIQHCVFQVLMVLLNLQYTNANDCLRQNGTEIVEMMKRHATMALNSHRDGHYCHLLLEKIQSCEHSKSLS</sequence>
<gene>
    <name evidence="5" type="ORF">THAPSDRAFT_7480</name>
</gene>
<proteinExistence type="predicted"/>
<organism evidence="5 6">
    <name type="scientific">Thalassiosira pseudonana</name>
    <name type="common">Marine diatom</name>
    <name type="synonym">Cyclotella nana</name>
    <dbReference type="NCBI Taxonomy" id="35128"/>
    <lineage>
        <taxon>Eukaryota</taxon>
        <taxon>Sar</taxon>
        <taxon>Stramenopiles</taxon>
        <taxon>Ochrophyta</taxon>
        <taxon>Bacillariophyta</taxon>
        <taxon>Coscinodiscophyceae</taxon>
        <taxon>Thalassiosirophycidae</taxon>
        <taxon>Thalassiosirales</taxon>
        <taxon>Thalassiosiraceae</taxon>
        <taxon>Thalassiosira</taxon>
    </lineage>
</organism>
<dbReference type="InterPro" id="IPR000357">
    <property type="entry name" value="HEAT"/>
</dbReference>
<dbReference type="RefSeq" id="XP_002291746.1">
    <property type="nucleotide sequence ID" value="XM_002291710.1"/>
</dbReference>
<dbReference type="Proteomes" id="UP000001449">
    <property type="component" value="Chromosome 8"/>
</dbReference>
<dbReference type="InParanoid" id="B8C6M6"/>
<reference evidence="5 6" key="2">
    <citation type="journal article" date="2008" name="Nature">
        <title>The Phaeodactylum genome reveals the evolutionary history of diatom genomes.</title>
        <authorList>
            <person name="Bowler C."/>
            <person name="Allen A.E."/>
            <person name="Badger J.H."/>
            <person name="Grimwood J."/>
            <person name="Jabbari K."/>
            <person name="Kuo A."/>
            <person name="Maheswari U."/>
            <person name="Martens C."/>
            <person name="Maumus F."/>
            <person name="Otillar R.P."/>
            <person name="Rayko E."/>
            <person name="Salamov A."/>
            <person name="Vandepoele K."/>
            <person name="Beszteri B."/>
            <person name="Gruber A."/>
            <person name="Heijde M."/>
            <person name="Katinka M."/>
            <person name="Mock T."/>
            <person name="Valentin K."/>
            <person name="Verret F."/>
            <person name="Berges J.A."/>
            <person name="Brownlee C."/>
            <person name="Cadoret J.P."/>
            <person name="Chiovitti A."/>
            <person name="Choi C.J."/>
            <person name="Coesel S."/>
            <person name="De Martino A."/>
            <person name="Detter J.C."/>
            <person name="Durkin C."/>
            <person name="Falciatore A."/>
            <person name="Fournet J."/>
            <person name="Haruta M."/>
            <person name="Huysman M.J."/>
            <person name="Jenkins B.D."/>
            <person name="Jiroutova K."/>
            <person name="Jorgensen R.E."/>
            <person name="Joubert Y."/>
            <person name="Kaplan A."/>
            <person name="Kroger N."/>
            <person name="Kroth P.G."/>
            <person name="La Roche J."/>
            <person name="Lindquist E."/>
            <person name="Lommer M."/>
            <person name="Martin-Jezequel V."/>
            <person name="Lopez P.J."/>
            <person name="Lucas S."/>
            <person name="Mangogna M."/>
            <person name="McGinnis K."/>
            <person name="Medlin L.K."/>
            <person name="Montsant A."/>
            <person name="Oudot-Le Secq M.P."/>
            <person name="Napoli C."/>
            <person name="Obornik M."/>
            <person name="Parker M.S."/>
            <person name="Petit J.L."/>
            <person name="Porcel B.M."/>
            <person name="Poulsen N."/>
            <person name="Robison M."/>
            <person name="Rychlewski L."/>
            <person name="Rynearson T.A."/>
            <person name="Schmutz J."/>
            <person name="Shapiro H."/>
            <person name="Siaut M."/>
            <person name="Stanley M."/>
            <person name="Sussman M.R."/>
            <person name="Taylor A.R."/>
            <person name="Vardi A."/>
            <person name="von Dassow P."/>
            <person name="Vyverman W."/>
            <person name="Willis A."/>
            <person name="Wyrwicz L.S."/>
            <person name="Rokhsar D.S."/>
            <person name="Weissenbach J."/>
            <person name="Armbrust E.V."/>
            <person name="Green B.R."/>
            <person name="Van de Peer Y."/>
            <person name="Grigoriev I.V."/>
        </authorList>
    </citation>
    <scope>NUCLEOTIDE SEQUENCE [LARGE SCALE GENOMIC DNA]</scope>
    <source>
        <strain evidence="5 6">CCMP1335</strain>
    </source>
</reference>
<dbReference type="GeneID" id="7445552"/>
<feature type="repeat" description="HEAT" evidence="2">
    <location>
        <begin position="401"/>
        <end position="440"/>
    </location>
</feature>
<evidence type="ECO:0000313" key="5">
    <source>
        <dbReference type="EMBL" id="EED90597.1"/>
    </source>
</evidence>
<dbReference type="Pfam" id="PF25757">
    <property type="entry name" value="TPR_DNAAF5"/>
    <property type="match status" value="1"/>
</dbReference>
<dbReference type="EMBL" id="CM000644">
    <property type="protein sequence ID" value="EED90597.1"/>
    <property type="molecule type" value="Genomic_DNA"/>
</dbReference>
<evidence type="ECO:0000259" key="4">
    <source>
        <dbReference type="Pfam" id="PF25757"/>
    </source>
</evidence>
<dbReference type="InterPro" id="IPR021133">
    <property type="entry name" value="HEAT_type_2"/>
</dbReference>
<dbReference type="PaxDb" id="35128-Thaps7480"/>
<evidence type="ECO:0000256" key="1">
    <source>
        <dbReference type="ARBA" id="ARBA00022737"/>
    </source>
</evidence>
<accession>B8C6M6</accession>
<feature type="region of interest" description="Disordered" evidence="3">
    <location>
        <begin position="187"/>
        <end position="206"/>
    </location>
</feature>
<dbReference type="InterPro" id="IPR057978">
    <property type="entry name" value="TPR_DAAF5"/>
</dbReference>
<feature type="compositionally biased region" description="Polar residues" evidence="3">
    <location>
        <begin position="187"/>
        <end position="201"/>
    </location>
</feature>
<dbReference type="PROSITE" id="PS50077">
    <property type="entry name" value="HEAT_REPEAT"/>
    <property type="match status" value="1"/>
</dbReference>
<keyword evidence="6" id="KW-1185">Reference proteome</keyword>
<dbReference type="PANTHER" id="PTHR16216:SF2">
    <property type="entry name" value="DYNEIN AXONEMAL ASSEMBLY FACTOR 5"/>
    <property type="match status" value="1"/>
</dbReference>
<evidence type="ECO:0000313" key="6">
    <source>
        <dbReference type="Proteomes" id="UP000001449"/>
    </source>
</evidence>
<evidence type="ECO:0000256" key="3">
    <source>
        <dbReference type="SAM" id="MobiDB-lite"/>
    </source>
</evidence>
<dbReference type="SUPFAM" id="SSF48371">
    <property type="entry name" value="ARM repeat"/>
    <property type="match status" value="1"/>
</dbReference>
<dbReference type="AlphaFoldDB" id="B8C6M6"/>
<dbReference type="InterPro" id="IPR052623">
    <property type="entry name" value="DAAF5"/>
</dbReference>
<dbReference type="KEGG" id="tps:THAPSDRAFT_7480"/>
<keyword evidence="1" id="KW-0677">Repeat</keyword>
<feature type="domain" description="Dynein axonemal assembly factor 5 TPR repeats" evidence="4">
    <location>
        <begin position="204"/>
        <end position="298"/>
    </location>
</feature>
<dbReference type="HOGENOM" id="CLU_275518_0_0_1"/>
<evidence type="ECO:0000256" key="2">
    <source>
        <dbReference type="PROSITE-ProRule" id="PRU00103"/>
    </source>
</evidence>
<dbReference type="PANTHER" id="PTHR16216">
    <property type="entry name" value="DYNEIN ASSEMBLY FACTOR 5, AXONEMAL"/>
    <property type="match status" value="1"/>
</dbReference>